<dbReference type="Proteomes" id="UP000011713">
    <property type="component" value="Unassembled WGS sequence"/>
</dbReference>
<reference evidence="1" key="2">
    <citation type="submission" date="2015-06" db="UniProtKB">
        <authorList>
            <consortium name="EnsemblProtists"/>
        </authorList>
    </citation>
    <scope>IDENTIFICATION</scope>
    <source>
        <strain evidence="1">Emoy2</strain>
    </source>
</reference>
<keyword evidence="2" id="KW-1185">Reference proteome</keyword>
<evidence type="ECO:0000313" key="2">
    <source>
        <dbReference type="Proteomes" id="UP000011713"/>
    </source>
</evidence>
<dbReference type="InParanoid" id="M4BN44"/>
<reference evidence="2" key="1">
    <citation type="journal article" date="2010" name="Science">
        <title>Signatures of adaptation to obligate biotrophy in the Hyaloperonospora arabidopsidis genome.</title>
        <authorList>
            <person name="Baxter L."/>
            <person name="Tripathy S."/>
            <person name="Ishaque N."/>
            <person name="Boot N."/>
            <person name="Cabral A."/>
            <person name="Kemen E."/>
            <person name="Thines M."/>
            <person name="Ah-Fong A."/>
            <person name="Anderson R."/>
            <person name="Badejoko W."/>
            <person name="Bittner-Eddy P."/>
            <person name="Boore J.L."/>
            <person name="Chibucos M.C."/>
            <person name="Coates M."/>
            <person name="Dehal P."/>
            <person name="Delehaunty K."/>
            <person name="Dong S."/>
            <person name="Downton P."/>
            <person name="Dumas B."/>
            <person name="Fabro G."/>
            <person name="Fronick C."/>
            <person name="Fuerstenberg S.I."/>
            <person name="Fulton L."/>
            <person name="Gaulin E."/>
            <person name="Govers F."/>
            <person name="Hughes L."/>
            <person name="Humphray S."/>
            <person name="Jiang R.H."/>
            <person name="Judelson H."/>
            <person name="Kamoun S."/>
            <person name="Kyung K."/>
            <person name="Meijer H."/>
            <person name="Minx P."/>
            <person name="Morris P."/>
            <person name="Nelson J."/>
            <person name="Phuntumart V."/>
            <person name="Qutob D."/>
            <person name="Rehmany A."/>
            <person name="Rougon-Cardoso A."/>
            <person name="Ryden P."/>
            <person name="Torto-Alalibo T."/>
            <person name="Studholme D."/>
            <person name="Wang Y."/>
            <person name="Win J."/>
            <person name="Wood J."/>
            <person name="Clifton S.W."/>
            <person name="Rogers J."/>
            <person name="Van den Ackerveken G."/>
            <person name="Jones J.D."/>
            <person name="McDowell J.M."/>
            <person name="Beynon J."/>
            <person name="Tyler B.M."/>
        </authorList>
    </citation>
    <scope>NUCLEOTIDE SEQUENCE [LARGE SCALE GENOMIC DNA]</scope>
    <source>
        <strain evidence="2">Emoy2</strain>
    </source>
</reference>
<organism evidence="1 2">
    <name type="scientific">Hyaloperonospora arabidopsidis (strain Emoy2)</name>
    <name type="common">Downy mildew agent</name>
    <name type="synonym">Peronospora arabidopsidis</name>
    <dbReference type="NCBI Taxonomy" id="559515"/>
    <lineage>
        <taxon>Eukaryota</taxon>
        <taxon>Sar</taxon>
        <taxon>Stramenopiles</taxon>
        <taxon>Oomycota</taxon>
        <taxon>Peronosporomycetes</taxon>
        <taxon>Peronosporales</taxon>
        <taxon>Peronosporaceae</taxon>
        <taxon>Hyaloperonospora</taxon>
    </lineage>
</organism>
<proteinExistence type="predicted"/>
<dbReference type="EMBL" id="JH598448">
    <property type="status" value="NOT_ANNOTATED_CDS"/>
    <property type="molecule type" value="Genomic_DNA"/>
</dbReference>
<dbReference type="VEuPathDB" id="FungiDB:HpaG807831"/>
<sequence>MSPHRESLDIQAITADNVSAAHRHSSFTFHPVLSAINLHKATGTSHRRLHSLSTGGFRYRLPRTTCIHPLTHTTRGPLFSQIEQDLVLVLQQLHASLPLLVLALLVGMTQVLAFPRKEERLPSALIQRY</sequence>
<accession>M4BN44</accession>
<dbReference type="AlphaFoldDB" id="M4BN44"/>
<dbReference type="HOGENOM" id="CLU_1952990_0_0_1"/>
<protein>
    <submittedName>
        <fullName evidence="1">Uncharacterized protein</fullName>
    </submittedName>
</protein>
<evidence type="ECO:0000313" key="1">
    <source>
        <dbReference type="EnsemblProtists" id="HpaP807831"/>
    </source>
</evidence>
<dbReference type="EnsemblProtists" id="HpaT807831">
    <property type="protein sequence ID" value="HpaP807831"/>
    <property type="gene ID" value="HpaG807831"/>
</dbReference>
<name>M4BN44_HYAAE</name>